<evidence type="ECO:0000259" key="9">
    <source>
        <dbReference type="PROSITE" id="PS51755"/>
    </source>
</evidence>
<dbReference type="PROSITE" id="PS51755">
    <property type="entry name" value="OMPR_PHOB"/>
    <property type="match status" value="1"/>
</dbReference>
<dbReference type="InterPro" id="IPR011006">
    <property type="entry name" value="CheY-like_superfamily"/>
</dbReference>
<evidence type="ECO:0000256" key="1">
    <source>
        <dbReference type="ARBA" id="ARBA00022553"/>
    </source>
</evidence>
<dbReference type="Gene3D" id="3.40.50.2300">
    <property type="match status" value="1"/>
</dbReference>
<dbReference type="PANTHER" id="PTHR48111:SF70">
    <property type="entry name" value="TWO-COMPONENT RESPONSE REGULATOR YBDJ"/>
    <property type="match status" value="1"/>
</dbReference>
<dbReference type="SUPFAM" id="SSF52172">
    <property type="entry name" value="CheY-like"/>
    <property type="match status" value="1"/>
</dbReference>
<reference evidence="10 11" key="1">
    <citation type="journal article" date="2024" name="Pathogens">
        <title>Staphylococcus hsinchuensis sp. nov., Isolated from Soymilk.</title>
        <authorList>
            <person name="Wang Y.T."/>
            <person name="Lin Y.C."/>
            <person name="Hsieh Y.H."/>
            <person name="Lin Y.T."/>
            <person name="Hamada M."/>
            <person name="Chen C.C."/>
            <person name="Liou J.S."/>
            <person name="Lee A.Y."/>
            <person name="Zhang W.L."/>
            <person name="Chen Y.T."/>
            <person name="Huang C.H."/>
        </authorList>
    </citation>
    <scope>NUCLEOTIDE SEQUENCE [LARGE SCALE GENOMIC DNA]</scope>
    <source>
        <strain evidence="10 11">H164</strain>
    </source>
</reference>
<keyword evidence="5" id="KW-0804">Transcription</keyword>
<evidence type="ECO:0000313" key="11">
    <source>
        <dbReference type="Proteomes" id="UP001436297"/>
    </source>
</evidence>
<keyword evidence="3" id="KW-0805">Transcription regulation</keyword>
<dbReference type="InterPro" id="IPR001789">
    <property type="entry name" value="Sig_transdc_resp-reg_receiver"/>
</dbReference>
<keyword evidence="4 7" id="KW-0238">DNA-binding</keyword>
<dbReference type="InterPro" id="IPR001867">
    <property type="entry name" value="OmpR/PhoB-type_DNA-bd"/>
</dbReference>
<feature type="domain" description="Response regulatory" evidence="8">
    <location>
        <begin position="5"/>
        <end position="115"/>
    </location>
</feature>
<keyword evidence="2" id="KW-0902">Two-component regulatory system</keyword>
<evidence type="ECO:0000256" key="7">
    <source>
        <dbReference type="PROSITE-ProRule" id="PRU01091"/>
    </source>
</evidence>
<evidence type="ECO:0000256" key="2">
    <source>
        <dbReference type="ARBA" id="ARBA00023012"/>
    </source>
</evidence>
<keyword evidence="11" id="KW-1185">Reference proteome</keyword>
<name>A0ABZ3EFN8_9STAP</name>
<dbReference type="InterPro" id="IPR016032">
    <property type="entry name" value="Sig_transdc_resp-reg_C-effctor"/>
</dbReference>
<dbReference type="RefSeq" id="WP_342610605.1">
    <property type="nucleotide sequence ID" value="NZ_CP128356.1"/>
</dbReference>
<keyword evidence="10" id="KW-0614">Plasmid</keyword>
<feature type="modified residue" description="4-aspartylphosphate" evidence="6">
    <location>
        <position position="52"/>
    </location>
</feature>
<dbReference type="EMBL" id="CP128356">
    <property type="protein sequence ID" value="XAF71655.1"/>
    <property type="molecule type" value="Genomic_DNA"/>
</dbReference>
<dbReference type="SUPFAM" id="SSF46894">
    <property type="entry name" value="C-terminal effector domain of the bipartite response regulators"/>
    <property type="match status" value="1"/>
</dbReference>
<dbReference type="Gene3D" id="1.10.10.10">
    <property type="entry name" value="Winged helix-like DNA-binding domain superfamily/Winged helix DNA-binding domain"/>
    <property type="match status" value="1"/>
</dbReference>
<dbReference type="CDD" id="cd00383">
    <property type="entry name" value="trans_reg_C"/>
    <property type="match status" value="1"/>
</dbReference>
<dbReference type="SMART" id="SM00862">
    <property type="entry name" value="Trans_reg_C"/>
    <property type="match status" value="1"/>
</dbReference>
<gene>
    <name evidence="10" type="ORF">QQM35_11125</name>
</gene>
<dbReference type="PROSITE" id="PS50110">
    <property type="entry name" value="RESPONSE_REGULATORY"/>
    <property type="match status" value="1"/>
</dbReference>
<dbReference type="InterPro" id="IPR036388">
    <property type="entry name" value="WH-like_DNA-bd_sf"/>
</dbReference>
<keyword evidence="1 6" id="KW-0597">Phosphoprotein</keyword>
<accession>A0ABZ3EFN8</accession>
<evidence type="ECO:0000256" key="3">
    <source>
        <dbReference type="ARBA" id="ARBA00023015"/>
    </source>
</evidence>
<protein>
    <submittedName>
        <fullName evidence="10">Response regulator transcription factor</fullName>
    </submittedName>
</protein>
<geneLocation type="plasmid" evidence="10 11">
    <name>unnamed</name>
</geneLocation>
<sequence>MLYKHILVVEDDKDIAKNIANILKQEGFVVTIKIDGKDLDEDILIYDLILMDIMLPYQDGITLSNKIKKLHNVPILFLTARHDIDTKLSSLELGEDYLSKPFDPLELIARINNIIKTHYGPPSYKISHLTINSQEKRIFIENTEITLTKKENDLFFYFFENKNRNLQKEQIINYLWPWGEATDGILTVYIKRLREKLKDYDAKIITNVYGIGYRLNTLENE</sequence>
<dbReference type="CDD" id="cd17574">
    <property type="entry name" value="REC_OmpR"/>
    <property type="match status" value="1"/>
</dbReference>
<dbReference type="SMART" id="SM00448">
    <property type="entry name" value="REC"/>
    <property type="match status" value="1"/>
</dbReference>
<dbReference type="Proteomes" id="UP001436297">
    <property type="component" value="Plasmid unnamed"/>
</dbReference>
<dbReference type="PANTHER" id="PTHR48111">
    <property type="entry name" value="REGULATOR OF RPOS"/>
    <property type="match status" value="1"/>
</dbReference>
<proteinExistence type="predicted"/>
<evidence type="ECO:0000256" key="6">
    <source>
        <dbReference type="PROSITE-ProRule" id="PRU00169"/>
    </source>
</evidence>
<feature type="DNA-binding region" description="OmpR/PhoB-type" evidence="7">
    <location>
        <begin position="121"/>
        <end position="217"/>
    </location>
</feature>
<evidence type="ECO:0000313" key="10">
    <source>
        <dbReference type="EMBL" id="XAF71655.1"/>
    </source>
</evidence>
<evidence type="ECO:0000256" key="4">
    <source>
        <dbReference type="ARBA" id="ARBA00023125"/>
    </source>
</evidence>
<evidence type="ECO:0000256" key="5">
    <source>
        <dbReference type="ARBA" id="ARBA00023163"/>
    </source>
</evidence>
<dbReference type="Pfam" id="PF00486">
    <property type="entry name" value="Trans_reg_C"/>
    <property type="match status" value="1"/>
</dbReference>
<dbReference type="Pfam" id="PF00072">
    <property type="entry name" value="Response_reg"/>
    <property type="match status" value="1"/>
</dbReference>
<feature type="domain" description="OmpR/PhoB-type" evidence="9">
    <location>
        <begin position="121"/>
        <end position="217"/>
    </location>
</feature>
<dbReference type="InterPro" id="IPR039420">
    <property type="entry name" value="WalR-like"/>
</dbReference>
<evidence type="ECO:0000259" key="8">
    <source>
        <dbReference type="PROSITE" id="PS50110"/>
    </source>
</evidence>
<organism evidence="10 11">
    <name type="scientific">Staphylococcus hsinchuensis</name>
    <dbReference type="NCBI Taxonomy" id="3051183"/>
    <lineage>
        <taxon>Bacteria</taxon>
        <taxon>Bacillati</taxon>
        <taxon>Bacillota</taxon>
        <taxon>Bacilli</taxon>
        <taxon>Bacillales</taxon>
        <taxon>Staphylococcaceae</taxon>
        <taxon>Staphylococcus</taxon>
    </lineage>
</organism>